<comment type="catalytic activity">
    <reaction evidence="1">
        <text>dTDP-4-dehydro-6-deoxy-alpha-D-glucose = dTDP-4-dehydro-beta-L-rhamnose</text>
        <dbReference type="Rhea" id="RHEA:16969"/>
        <dbReference type="ChEBI" id="CHEBI:57649"/>
        <dbReference type="ChEBI" id="CHEBI:62830"/>
        <dbReference type="EC" id="5.1.3.13"/>
    </reaction>
</comment>
<organism evidence="8 9">
    <name type="scientific">Odoribacter splanchnicus</name>
    <dbReference type="NCBI Taxonomy" id="28118"/>
    <lineage>
        <taxon>Bacteria</taxon>
        <taxon>Pseudomonadati</taxon>
        <taxon>Bacteroidota</taxon>
        <taxon>Bacteroidia</taxon>
        <taxon>Bacteroidales</taxon>
        <taxon>Odoribacteraceae</taxon>
        <taxon>Odoribacter</taxon>
    </lineage>
</organism>
<dbReference type="InterPro" id="IPR014710">
    <property type="entry name" value="RmlC-like_jellyroll"/>
</dbReference>
<dbReference type="AlphaFoldDB" id="A0A413IED2"/>
<evidence type="ECO:0000256" key="5">
    <source>
        <dbReference type="ARBA" id="ARBA00029758"/>
    </source>
</evidence>
<dbReference type="SUPFAM" id="SSF51182">
    <property type="entry name" value="RmlC-like cupins"/>
    <property type="match status" value="1"/>
</dbReference>
<proteinExistence type="predicted"/>
<dbReference type="Pfam" id="PF00908">
    <property type="entry name" value="dTDP_sugar_isom"/>
    <property type="match status" value="1"/>
</dbReference>
<accession>A0A413IED2</accession>
<evidence type="ECO:0000256" key="4">
    <source>
        <dbReference type="ARBA" id="ARBA00019595"/>
    </source>
</evidence>
<dbReference type="RefSeq" id="WP_118103210.1">
    <property type="nucleotide sequence ID" value="NZ_JADMYR010000037.1"/>
</dbReference>
<evidence type="ECO:0000256" key="7">
    <source>
        <dbReference type="ARBA" id="ARBA00033311"/>
    </source>
</evidence>
<dbReference type="EC" id="5.1.3.13" evidence="3"/>
<dbReference type="GO" id="GO:0008830">
    <property type="term" value="F:dTDP-4-dehydrorhamnose 3,5-epimerase activity"/>
    <property type="evidence" value="ECO:0007669"/>
    <property type="project" value="UniProtKB-EC"/>
</dbReference>
<evidence type="ECO:0000256" key="2">
    <source>
        <dbReference type="ARBA" id="ARBA00001997"/>
    </source>
</evidence>
<evidence type="ECO:0000256" key="3">
    <source>
        <dbReference type="ARBA" id="ARBA00012098"/>
    </source>
</evidence>
<protein>
    <recommendedName>
        <fullName evidence="4">dTDP-4-dehydrorhamnose 3,5-epimerase</fullName>
        <ecNumber evidence="3">5.1.3.13</ecNumber>
    </recommendedName>
    <alternativeName>
        <fullName evidence="6">Thymidine diphospho-4-keto-rhamnose 3,5-epimerase</fullName>
    </alternativeName>
    <alternativeName>
        <fullName evidence="5">dTDP-4-keto-6-deoxyglucose 3,5-epimerase</fullName>
    </alternativeName>
    <alternativeName>
        <fullName evidence="7">dTDP-6-deoxy-D-xylo-4-hexulose 3,5-epimerase</fullName>
    </alternativeName>
</protein>
<dbReference type="EMBL" id="QSCO01000005">
    <property type="protein sequence ID" value="RGY08323.1"/>
    <property type="molecule type" value="Genomic_DNA"/>
</dbReference>
<dbReference type="InterPro" id="IPR011051">
    <property type="entry name" value="RmlC_Cupin_sf"/>
</dbReference>
<evidence type="ECO:0000313" key="8">
    <source>
        <dbReference type="EMBL" id="RGY08323.1"/>
    </source>
</evidence>
<comment type="function">
    <text evidence="2">Catalyzes the epimerization of the C3' and C5'positions of dTDP-6-deoxy-D-xylo-4-hexulose, forming dTDP-6-deoxy-L-lyxo-4-hexulose.</text>
</comment>
<name>A0A413IED2_9BACT</name>
<sequence length="147" mass="16918">MEQVTIEGVIVTPLKQIYNPRGDVWHAMKCSDPGFDGFGEAYFSTIYHKDTKPWKKHLRMTLNFVVPVGKIRVVIFDDRPESPTKGEFFDITLSHENYQRLTIPAGLWVAFAGVGEDLNLLLNVANLEHDPLEIERKESLDAINYRW</sequence>
<dbReference type="InterPro" id="IPR000888">
    <property type="entry name" value="RmlC-like"/>
</dbReference>
<dbReference type="Gene3D" id="2.60.120.10">
    <property type="entry name" value="Jelly Rolls"/>
    <property type="match status" value="1"/>
</dbReference>
<evidence type="ECO:0000256" key="6">
    <source>
        <dbReference type="ARBA" id="ARBA00031424"/>
    </source>
</evidence>
<comment type="caution">
    <text evidence="8">The sequence shown here is derived from an EMBL/GenBank/DDBJ whole genome shotgun (WGS) entry which is preliminary data.</text>
</comment>
<evidence type="ECO:0000256" key="1">
    <source>
        <dbReference type="ARBA" id="ARBA00001298"/>
    </source>
</evidence>
<gene>
    <name evidence="8" type="ORF">DXA53_04590</name>
</gene>
<reference evidence="8 9" key="1">
    <citation type="submission" date="2018-08" db="EMBL/GenBank/DDBJ databases">
        <title>A genome reference for cultivated species of the human gut microbiota.</title>
        <authorList>
            <person name="Zou Y."/>
            <person name="Xue W."/>
            <person name="Luo G."/>
        </authorList>
    </citation>
    <scope>NUCLEOTIDE SEQUENCE [LARGE SCALE GENOMIC DNA]</scope>
    <source>
        <strain evidence="8 9">OF03-11</strain>
    </source>
</reference>
<dbReference type="Proteomes" id="UP000284434">
    <property type="component" value="Unassembled WGS sequence"/>
</dbReference>
<evidence type="ECO:0000313" key="9">
    <source>
        <dbReference type="Proteomes" id="UP000284434"/>
    </source>
</evidence>